<sequence length="244" mass="26948">MTTDTTCLAPEKDPMGAAIRDYYSTGKAGRLRVFSSQFDEDEIPVAGLFRTYPEMPALEQKALQLAGGLILDVGAGSGCHTLALKEMGKDALPADISPLAVEVMRARGLDARLVNLFDPRLAGQFDTVLMLMNGSGIIGRLENIGAFFRRMKQLLAPGGCVLMDSSDLRYLFEDGDGSFAVDLAADYYGQVDFRMQYKNVKGDPFDWLYIDFGTLSLYASQYGFRAEKVQSGEHYDYLARLTLR</sequence>
<evidence type="ECO:0000259" key="1">
    <source>
        <dbReference type="Pfam" id="PF13649"/>
    </source>
</evidence>
<dbReference type="InterPro" id="IPR041698">
    <property type="entry name" value="Methyltransf_25"/>
</dbReference>
<proteinExistence type="predicted"/>
<reference evidence="3" key="2">
    <citation type="submission" date="2023-07" db="EMBL/GenBank/DDBJ databases">
        <title>Identification and characterization of horizontal gene transfer across gut microbiota members of farm animals based on homology search.</title>
        <authorList>
            <person name="Schwarzerova J."/>
            <person name="Nykrynova M."/>
            <person name="Jureckova K."/>
            <person name="Cejkova D."/>
            <person name="Rychlik I."/>
        </authorList>
    </citation>
    <scope>NUCLEOTIDE SEQUENCE [LARGE SCALE GENOMIC DNA]</scope>
    <source>
        <strain evidence="3">109_WCHN</strain>
    </source>
</reference>
<keyword evidence="2" id="KW-0489">Methyltransferase</keyword>
<keyword evidence="3" id="KW-1185">Reference proteome</keyword>
<dbReference type="InterPro" id="IPR029063">
    <property type="entry name" value="SAM-dependent_MTases_sf"/>
</dbReference>
<protein>
    <submittedName>
        <fullName evidence="2">Class I SAM-dependent methyltransferase</fullName>
        <ecNumber evidence="2">2.1.1.-</ecNumber>
    </submittedName>
</protein>
<evidence type="ECO:0000313" key="2">
    <source>
        <dbReference type="EMBL" id="MDM8325539.1"/>
    </source>
</evidence>
<dbReference type="EMBL" id="JAUDEN010000016">
    <property type="protein sequence ID" value="MDM8325539.1"/>
    <property type="molecule type" value="Genomic_DNA"/>
</dbReference>
<dbReference type="EC" id="2.1.1.-" evidence="2"/>
<keyword evidence="2" id="KW-0808">Transferase</keyword>
<dbReference type="Pfam" id="PF13649">
    <property type="entry name" value="Methyltransf_25"/>
    <property type="match status" value="1"/>
</dbReference>
<feature type="domain" description="Methyltransferase" evidence="1">
    <location>
        <begin position="70"/>
        <end position="159"/>
    </location>
</feature>
<reference evidence="2 3" key="1">
    <citation type="submission" date="2023-06" db="EMBL/GenBank/DDBJ databases">
        <authorList>
            <person name="Zeman M."/>
            <person name="Kubasova T."/>
            <person name="Jahodarova E."/>
            <person name="Nykrynova M."/>
            <person name="Rychlik I."/>
        </authorList>
    </citation>
    <scope>NUCLEOTIDE SEQUENCE [LARGE SCALE GENOMIC DNA]</scope>
    <source>
        <strain evidence="2 3">109_WCHN</strain>
    </source>
</reference>
<dbReference type="GO" id="GO:0008168">
    <property type="term" value="F:methyltransferase activity"/>
    <property type="evidence" value="ECO:0007669"/>
    <property type="project" value="UniProtKB-KW"/>
</dbReference>
<name>A0ABT7VGV3_9BACE</name>
<dbReference type="Gene3D" id="3.40.50.150">
    <property type="entry name" value="Vaccinia Virus protein VP39"/>
    <property type="match status" value="1"/>
</dbReference>
<dbReference type="GO" id="GO:0032259">
    <property type="term" value="P:methylation"/>
    <property type="evidence" value="ECO:0007669"/>
    <property type="project" value="UniProtKB-KW"/>
</dbReference>
<gene>
    <name evidence="2" type="ORF">QUW60_09940</name>
</gene>
<evidence type="ECO:0000313" key="3">
    <source>
        <dbReference type="Proteomes" id="UP001169458"/>
    </source>
</evidence>
<accession>A0ABT7VGV3</accession>
<dbReference type="RefSeq" id="WP_258337136.1">
    <property type="nucleotide sequence ID" value="NZ_JAUDEN010000016.1"/>
</dbReference>
<comment type="caution">
    <text evidence="2">The sequence shown here is derived from an EMBL/GenBank/DDBJ whole genome shotgun (WGS) entry which is preliminary data.</text>
</comment>
<dbReference type="CDD" id="cd02440">
    <property type="entry name" value="AdoMet_MTases"/>
    <property type="match status" value="1"/>
</dbReference>
<dbReference type="Proteomes" id="UP001169458">
    <property type="component" value="Unassembled WGS sequence"/>
</dbReference>
<dbReference type="SUPFAM" id="SSF53335">
    <property type="entry name" value="S-adenosyl-L-methionine-dependent methyltransferases"/>
    <property type="match status" value="1"/>
</dbReference>
<organism evidence="2 3">
    <name type="scientific">Bacteroides gallinaceum</name>
    <dbReference type="NCBI Taxonomy" id="1462571"/>
    <lineage>
        <taxon>Bacteria</taxon>
        <taxon>Pseudomonadati</taxon>
        <taxon>Bacteroidota</taxon>
        <taxon>Bacteroidia</taxon>
        <taxon>Bacteroidales</taxon>
        <taxon>Bacteroidaceae</taxon>
        <taxon>Bacteroides</taxon>
    </lineage>
</organism>